<organism evidence="1 2">
    <name type="scientific">Candidatus Brocadia carolinensis</name>
    <dbReference type="NCBI Taxonomy" id="1004156"/>
    <lineage>
        <taxon>Bacteria</taxon>
        <taxon>Pseudomonadati</taxon>
        <taxon>Planctomycetota</taxon>
        <taxon>Candidatus Brocadiia</taxon>
        <taxon>Candidatus Brocadiales</taxon>
        <taxon>Candidatus Brocadiaceae</taxon>
        <taxon>Candidatus Brocadia</taxon>
    </lineage>
</organism>
<dbReference type="Proteomes" id="UP000189681">
    <property type="component" value="Unassembled WGS sequence"/>
</dbReference>
<evidence type="ECO:0000313" key="2">
    <source>
        <dbReference type="Proteomes" id="UP000189681"/>
    </source>
</evidence>
<dbReference type="EMBL" id="AYTS01000209">
    <property type="protein sequence ID" value="OOP54833.1"/>
    <property type="molecule type" value="Genomic_DNA"/>
</dbReference>
<reference evidence="1 2" key="1">
    <citation type="journal article" date="2017" name="Water Res.">
        <title>Discovery and metagenomic analysis of an anammox bacterial enrichment related to Candidatus "Brocadia caroliniensis" in a full-scale glycerol-fed nitritation-denitritation separate centrate treatment process.</title>
        <authorList>
            <person name="Park H."/>
            <person name="Brotto A.C."/>
            <person name="van Loosdrecht M.C."/>
            <person name="Chandran K."/>
        </authorList>
    </citation>
    <scope>NUCLEOTIDE SEQUENCE [LARGE SCALE GENOMIC DNA]</scope>
    <source>
        <strain evidence="1">26THWARD</strain>
    </source>
</reference>
<accession>A0A1V4AP04</accession>
<evidence type="ECO:0000313" key="1">
    <source>
        <dbReference type="EMBL" id="OOP54833.1"/>
    </source>
</evidence>
<comment type="caution">
    <text evidence="1">The sequence shown here is derived from an EMBL/GenBank/DDBJ whole genome shotgun (WGS) entry which is preliminary data.</text>
</comment>
<protein>
    <submittedName>
        <fullName evidence="1">Uncharacterized protein</fullName>
    </submittedName>
</protein>
<proteinExistence type="predicted"/>
<gene>
    <name evidence="1" type="ORF">AYP45_18390</name>
</gene>
<dbReference type="AlphaFoldDB" id="A0A1V4AP04"/>
<name>A0A1V4AP04_9BACT</name>
<sequence length="164" mass="18445">MKKISSLREAFSRETKGIKWSVAFREMIKQIADLLNIGVPDIMVKAWNKYSLLLKYSDREKYSPDEIFLVPLAEHTIKSEHHPYLEILINNRTVGKMVFDINISLMLEGIILKIQDGKIKEILTGSCKGKGTIKHGDFVIFEKASGSISLPGSMDLGEGLPIKP</sequence>
<dbReference type="STRING" id="1004156.AYP45_18390"/>